<feature type="compositionally biased region" description="Basic and acidic residues" evidence="1">
    <location>
        <begin position="86"/>
        <end position="97"/>
    </location>
</feature>
<organism evidence="2 3">
    <name type="scientific">Austropuccinia psidii MF-1</name>
    <dbReference type="NCBI Taxonomy" id="1389203"/>
    <lineage>
        <taxon>Eukaryota</taxon>
        <taxon>Fungi</taxon>
        <taxon>Dikarya</taxon>
        <taxon>Basidiomycota</taxon>
        <taxon>Pucciniomycotina</taxon>
        <taxon>Pucciniomycetes</taxon>
        <taxon>Pucciniales</taxon>
        <taxon>Sphaerophragmiaceae</taxon>
        <taxon>Austropuccinia</taxon>
    </lineage>
</organism>
<evidence type="ECO:0000313" key="2">
    <source>
        <dbReference type="EMBL" id="MBW0528421.1"/>
    </source>
</evidence>
<sequence>MGDARAPTSSQTLSSTFDTIFESTEAEITTIPAFRSEKLPTGSSRNIPVSVQELVYGRKETGVGTSAQLLYRENELLPSSEGVLGPRKDTRTSEVVESHVLQGTGPKDKIFGKPKNSVRGSEEIVGPKEGKEP</sequence>
<keyword evidence="3" id="KW-1185">Reference proteome</keyword>
<feature type="region of interest" description="Disordered" evidence="1">
    <location>
        <begin position="79"/>
        <end position="133"/>
    </location>
</feature>
<evidence type="ECO:0000256" key="1">
    <source>
        <dbReference type="SAM" id="MobiDB-lite"/>
    </source>
</evidence>
<reference evidence="2" key="1">
    <citation type="submission" date="2021-03" db="EMBL/GenBank/DDBJ databases">
        <title>Draft genome sequence of rust myrtle Austropuccinia psidii MF-1, a brazilian biotype.</title>
        <authorList>
            <person name="Quecine M.C."/>
            <person name="Pachon D.M.R."/>
            <person name="Bonatelli M.L."/>
            <person name="Correr F.H."/>
            <person name="Franceschini L.M."/>
            <person name="Leite T.F."/>
            <person name="Margarido G.R.A."/>
            <person name="Almeida C.A."/>
            <person name="Ferrarezi J.A."/>
            <person name="Labate C.A."/>
        </authorList>
    </citation>
    <scope>NUCLEOTIDE SEQUENCE</scope>
    <source>
        <strain evidence="2">MF-1</strain>
    </source>
</reference>
<proteinExistence type="predicted"/>
<evidence type="ECO:0000313" key="3">
    <source>
        <dbReference type="Proteomes" id="UP000765509"/>
    </source>
</evidence>
<gene>
    <name evidence="2" type="ORF">O181_068136</name>
</gene>
<name>A0A9Q3EU92_9BASI</name>
<comment type="caution">
    <text evidence="2">The sequence shown here is derived from an EMBL/GenBank/DDBJ whole genome shotgun (WGS) entry which is preliminary data.</text>
</comment>
<dbReference type="EMBL" id="AVOT02034345">
    <property type="protein sequence ID" value="MBW0528421.1"/>
    <property type="molecule type" value="Genomic_DNA"/>
</dbReference>
<accession>A0A9Q3EU92</accession>
<dbReference type="AlphaFoldDB" id="A0A9Q3EU92"/>
<feature type="compositionally biased region" description="Basic and acidic residues" evidence="1">
    <location>
        <begin position="120"/>
        <end position="133"/>
    </location>
</feature>
<protein>
    <submittedName>
        <fullName evidence="2">Uncharacterized protein</fullName>
    </submittedName>
</protein>
<dbReference type="Proteomes" id="UP000765509">
    <property type="component" value="Unassembled WGS sequence"/>
</dbReference>